<dbReference type="Proteomes" id="UP001601948">
    <property type="component" value="Unassembled WGS sequence"/>
</dbReference>
<dbReference type="Pfam" id="PF19692">
    <property type="entry name" value="DUF6193"/>
    <property type="match status" value="1"/>
</dbReference>
<reference evidence="1 2" key="1">
    <citation type="submission" date="2024-10" db="EMBL/GenBank/DDBJ databases">
        <title>The Natural Products Discovery Center: Release of the First 8490 Sequenced Strains for Exploring Actinobacteria Biosynthetic Diversity.</title>
        <authorList>
            <person name="Kalkreuter E."/>
            <person name="Kautsar S.A."/>
            <person name="Yang D."/>
            <person name="Bader C.D."/>
            <person name="Teijaro C.N."/>
            <person name="Fluegel L."/>
            <person name="Davis C.M."/>
            <person name="Simpson J.R."/>
            <person name="Lauterbach L."/>
            <person name="Steele A.D."/>
            <person name="Gui C."/>
            <person name="Meng S."/>
            <person name="Li G."/>
            <person name="Viehrig K."/>
            <person name="Ye F."/>
            <person name="Su P."/>
            <person name="Kiefer A.F."/>
            <person name="Nichols A."/>
            <person name="Cepeda A.J."/>
            <person name="Yan W."/>
            <person name="Fan B."/>
            <person name="Jiang Y."/>
            <person name="Adhikari A."/>
            <person name="Zheng C.-J."/>
            <person name="Schuster L."/>
            <person name="Cowan T.M."/>
            <person name="Smanski M.J."/>
            <person name="Chevrette M.G."/>
            <person name="De Carvalho L.P.S."/>
            <person name="Shen B."/>
        </authorList>
    </citation>
    <scope>NUCLEOTIDE SEQUENCE [LARGE SCALE GENOMIC DNA]</scope>
    <source>
        <strain evidence="1 2">NPDC003040</strain>
    </source>
</reference>
<keyword evidence="2" id="KW-1185">Reference proteome</keyword>
<protein>
    <submittedName>
        <fullName evidence="1">DUF6193 family natural product biosynthesis protein</fullName>
    </submittedName>
</protein>
<dbReference type="EMBL" id="JBIAPI010000006">
    <property type="protein sequence ID" value="MFF3226012.1"/>
    <property type="molecule type" value="Genomic_DNA"/>
</dbReference>
<name>A0ABW6QYU3_9NOCA</name>
<dbReference type="RefSeq" id="WP_387720908.1">
    <property type="nucleotide sequence ID" value="NZ_JBIAPI010000006.1"/>
</dbReference>
<gene>
    <name evidence="1" type="ORF">ACFYV7_24655</name>
</gene>
<organism evidence="1 2">
    <name type="scientific">Nocardia suismassiliense</name>
    <dbReference type="NCBI Taxonomy" id="2077092"/>
    <lineage>
        <taxon>Bacteria</taxon>
        <taxon>Bacillati</taxon>
        <taxon>Actinomycetota</taxon>
        <taxon>Actinomycetes</taxon>
        <taxon>Mycobacteriales</taxon>
        <taxon>Nocardiaceae</taxon>
        <taxon>Nocardia</taxon>
    </lineage>
</organism>
<comment type="caution">
    <text evidence="1">The sequence shown here is derived from an EMBL/GenBank/DDBJ whole genome shotgun (WGS) entry which is preliminary data.</text>
</comment>
<proteinExistence type="predicted"/>
<evidence type="ECO:0000313" key="2">
    <source>
        <dbReference type="Proteomes" id="UP001601948"/>
    </source>
</evidence>
<dbReference type="InterPro" id="IPR045682">
    <property type="entry name" value="DUF6193"/>
</dbReference>
<evidence type="ECO:0000313" key="1">
    <source>
        <dbReference type="EMBL" id="MFF3226012.1"/>
    </source>
</evidence>
<accession>A0ABW6QYU3</accession>
<sequence length="266" mass="30004">MPRQPRQHLVRLYPEIAQAGSLRAAMQAEFDNVGYSLTASLTSSPGWWDCATRVGDDRRHVTTVLTSEVRWFTMEFWERGVMMAHGKTAELAASAAAINLWQTGSRLRELRAAFPFVRFGELAEAYEQGDPVETHWKSYRRTQVPYIDHDLIEAAYAQPRLRVLFPYTSHETLHLSRCTRFPYTHDIPGITPLRDGTYQVSWPRPRSIIGHADTPSEAVRLVVDHLPDDCRAAVDATAVELADADFTRGPDDRAAARRSDETGPAL</sequence>